<protein>
    <submittedName>
        <fullName evidence="1">NAD(P)-binding protein</fullName>
    </submittedName>
</protein>
<organism evidence="1 2">
    <name type="scientific">Artomyces pyxidatus</name>
    <dbReference type="NCBI Taxonomy" id="48021"/>
    <lineage>
        <taxon>Eukaryota</taxon>
        <taxon>Fungi</taxon>
        <taxon>Dikarya</taxon>
        <taxon>Basidiomycota</taxon>
        <taxon>Agaricomycotina</taxon>
        <taxon>Agaricomycetes</taxon>
        <taxon>Russulales</taxon>
        <taxon>Auriscalpiaceae</taxon>
        <taxon>Artomyces</taxon>
    </lineage>
</organism>
<dbReference type="EMBL" id="MU277225">
    <property type="protein sequence ID" value="KAI0059529.1"/>
    <property type="molecule type" value="Genomic_DNA"/>
</dbReference>
<reference evidence="1" key="2">
    <citation type="journal article" date="2022" name="New Phytol.">
        <title>Evolutionary transition to the ectomycorrhizal habit in the genomes of a hyperdiverse lineage of mushroom-forming fungi.</title>
        <authorList>
            <person name="Looney B."/>
            <person name="Miyauchi S."/>
            <person name="Morin E."/>
            <person name="Drula E."/>
            <person name="Courty P.E."/>
            <person name="Kohler A."/>
            <person name="Kuo A."/>
            <person name="LaButti K."/>
            <person name="Pangilinan J."/>
            <person name="Lipzen A."/>
            <person name="Riley R."/>
            <person name="Andreopoulos W."/>
            <person name="He G."/>
            <person name="Johnson J."/>
            <person name="Nolan M."/>
            <person name="Tritt A."/>
            <person name="Barry K.W."/>
            <person name="Grigoriev I.V."/>
            <person name="Nagy L.G."/>
            <person name="Hibbett D."/>
            <person name="Henrissat B."/>
            <person name="Matheny P.B."/>
            <person name="Labbe J."/>
            <person name="Martin F.M."/>
        </authorList>
    </citation>
    <scope>NUCLEOTIDE SEQUENCE</scope>
    <source>
        <strain evidence="1">HHB10654</strain>
    </source>
</reference>
<proteinExistence type="predicted"/>
<evidence type="ECO:0000313" key="2">
    <source>
        <dbReference type="Proteomes" id="UP000814140"/>
    </source>
</evidence>
<keyword evidence="2" id="KW-1185">Reference proteome</keyword>
<name>A0ACB8SSE7_9AGAM</name>
<sequence>MADFTNTRVWFITGSSQGIGKAMVAALLASGTERVVATLRNPADLADLTAKYPPEQLLVLQVDVSKTADIDRAFEAAEEHFRRLDVVVNNAGYGVLGELEAVPEEVARAVFEVLYWGPVHVMKKAAKFFREVNPPGHGGRILNISSSGIGSVYPGLSYYSSPKLALETTTEAFSRELPPQWNISAVVINPGAYNTNARHSFLQAPSLPEYPADSPIAKVRAHADHGFLIGDTEKAAHAIITIGGEKGVPLKLQLGTDAWASVVKKAKTILSDAEKWAELAHSTNIDGVVTEEAIAQQFERF</sequence>
<reference evidence="1" key="1">
    <citation type="submission" date="2021-03" db="EMBL/GenBank/DDBJ databases">
        <authorList>
            <consortium name="DOE Joint Genome Institute"/>
            <person name="Ahrendt S."/>
            <person name="Looney B.P."/>
            <person name="Miyauchi S."/>
            <person name="Morin E."/>
            <person name="Drula E."/>
            <person name="Courty P.E."/>
            <person name="Chicoki N."/>
            <person name="Fauchery L."/>
            <person name="Kohler A."/>
            <person name="Kuo A."/>
            <person name="Labutti K."/>
            <person name="Pangilinan J."/>
            <person name="Lipzen A."/>
            <person name="Riley R."/>
            <person name="Andreopoulos W."/>
            <person name="He G."/>
            <person name="Johnson J."/>
            <person name="Barry K.W."/>
            <person name="Grigoriev I.V."/>
            <person name="Nagy L."/>
            <person name="Hibbett D."/>
            <person name="Henrissat B."/>
            <person name="Matheny P.B."/>
            <person name="Labbe J."/>
            <person name="Martin F."/>
        </authorList>
    </citation>
    <scope>NUCLEOTIDE SEQUENCE</scope>
    <source>
        <strain evidence="1">HHB10654</strain>
    </source>
</reference>
<evidence type="ECO:0000313" key="1">
    <source>
        <dbReference type="EMBL" id="KAI0059529.1"/>
    </source>
</evidence>
<accession>A0ACB8SSE7</accession>
<dbReference type="Proteomes" id="UP000814140">
    <property type="component" value="Unassembled WGS sequence"/>
</dbReference>
<gene>
    <name evidence="1" type="ORF">BV25DRAFT_1840187</name>
</gene>
<comment type="caution">
    <text evidence="1">The sequence shown here is derived from an EMBL/GenBank/DDBJ whole genome shotgun (WGS) entry which is preliminary data.</text>
</comment>